<sequence>MLFQQHPQRKQIAIISGIVVLVGLLFWYNTQYVPHYYDGEGMMGQSAGEPSMMREDNNTYAVSKKSAANEEYAMIPTLALSPDSGSVAVDMPAAERLVIKNGSMSILVDNVSVAVGQIKQFATDKGGFVVTSEIDTYYNDPTGSVVIRIPANVFDTNLGTVRALGEVQSERTDGQDVTEEYVDLQARLDNLKASETQFLSIMKQATKIEDILAVQRELTNVRGQIESMEGRMKYLKESAAFSSLTVYLSTNPEQLPVLDKGDTWKPLATVKDALRGLQDLGKKIVDVLIWVAVYIPLWIVLILILWVVRRWYRKTQQ</sequence>
<dbReference type="InterPro" id="IPR025645">
    <property type="entry name" value="DUF4349"/>
</dbReference>
<keyword evidence="1" id="KW-0472">Membrane</keyword>
<dbReference type="AlphaFoldDB" id="A0A2H0TVF2"/>
<evidence type="ECO:0000256" key="1">
    <source>
        <dbReference type="SAM" id="Phobius"/>
    </source>
</evidence>
<dbReference type="EMBL" id="PFBY01000040">
    <property type="protein sequence ID" value="PIR76121.1"/>
    <property type="molecule type" value="Genomic_DNA"/>
</dbReference>
<dbReference type="Pfam" id="PF14257">
    <property type="entry name" value="DUF4349"/>
    <property type="match status" value="1"/>
</dbReference>
<name>A0A2H0TVF2_9BACT</name>
<evidence type="ECO:0000313" key="4">
    <source>
        <dbReference type="Proteomes" id="UP000231530"/>
    </source>
</evidence>
<dbReference type="Proteomes" id="UP000231530">
    <property type="component" value="Unassembled WGS sequence"/>
</dbReference>
<protein>
    <recommendedName>
        <fullName evidence="2">DUF4349 domain-containing protein</fullName>
    </recommendedName>
</protein>
<keyword evidence="1" id="KW-0812">Transmembrane</keyword>
<evidence type="ECO:0000259" key="2">
    <source>
        <dbReference type="Pfam" id="PF14257"/>
    </source>
</evidence>
<comment type="caution">
    <text evidence="3">The sequence shown here is derived from an EMBL/GenBank/DDBJ whole genome shotgun (WGS) entry which is preliminary data.</text>
</comment>
<gene>
    <name evidence="3" type="ORF">COU32_03665</name>
</gene>
<feature type="domain" description="DUF4349" evidence="2">
    <location>
        <begin position="96"/>
        <end position="309"/>
    </location>
</feature>
<evidence type="ECO:0000313" key="3">
    <source>
        <dbReference type="EMBL" id="PIR76121.1"/>
    </source>
</evidence>
<accession>A0A2H0TVF2</accession>
<reference evidence="4" key="1">
    <citation type="submission" date="2017-09" db="EMBL/GenBank/DDBJ databases">
        <title>Depth-based differentiation of microbial function through sediment-hosted aquifers and enrichment of novel symbionts in the deep terrestrial subsurface.</title>
        <authorList>
            <person name="Probst A.J."/>
            <person name="Ladd B."/>
            <person name="Jarett J.K."/>
            <person name="Geller-Mcgrath D.E."/>
            <person name="Sieber C.M.K."/>
            <person name="Emerson J.B."/>
            <person name="Anantharaman K."/>
            <person name="Thomas B.C."/>
            <person name="Malmstrom R."/>
            <person name="Stieglmeier M."/>
            <person name="Klingl A."/>
            <person name="Woyke T."/>
            <person name="Ryan C.M."/>
            <person name="Banfield J.F."/>
        </authorList>
    </citation>
    <scope>NUCLEOTIDE SEQUENCE [LARGE SCALE GENOMIC DNA]</scope>
</reference>
<proteinExistence type="predicted"/>
<keyword evidence="1" id="KW-1133">Transmembrane helix</keyword>
<organism evidence="3 4">
    <name type="scientific">Candidatus Magasanikbacteria bacterium CG10_big_fil_rev_8_21_14_0_10_42_10</name>
    <dbReference type="NCBI Taxonomy" id="1974649"/>
    <lineage>
        <taxon>Bacteria</taxon>
        <taxon>Candidatus Magasanikiibacteriota</taxon>
    </lineage>
</organism>
<feature type="transmembrane region" description="Helical" evidence="1">
    <location>
        <begin position="287"/>
        <end position="308"/>
    </location>
</feature>
<feature type="transmembrane region" description="Helical" evidence="1">
    <location>
        <begin position="12"/>
        <end position="28"/>
    </location>
</feature>